<dbReference type="FunFam" id="1.20.200.10:FF:000002">
    <property type="entry name" value="Argininosuccinate lyase"/>
    <property type="match status" value="1"/>
</dbReference>
<sequence length="461" mass="51711">MTKLWGGRFQKETDRLVEDFHSSISFDRRLYKYDILGSIAHARMLGRAGIIEQDQAGEIVRGLEEVLADIEAGRVEFSVGAEDIHMNIEQLLTAKIGEAGKKLHTARSRNDQVALDIRMYIKAEMDLIGGMLRELQSSLLDLAERHIDTFMPGYTHLQRAQPVTLAHHLLAYCQMFRRDEERLADCRRRTDVMPLGSGALAGTTFPLDREYVARQLGFAAITENSLDGVSDRDFAVEFTAAASLIMVHLSRFCEEIILWSSAEFDFVEMDDAYSTGSSMMPQKKNPDVAELIRGKAGRVFGDLQALLTILKGLPLAYNKDLQEDKEALFDAVDTVKKCLLVFKPMLETMRFKEDRMAAAARGGFTNATDLADYLVRRGMPFREAHEVVGKIVYYCLEKNITLEELDLARYKQFSSLVGEDVYEAIGIGRCVEARRVPGGPAPEAVREAIRKARQRLGAPCG</sequence>
<feature type="domain" description="Argininosuccinate lyase C-terminal" evidence="2">
    <location>
        <begin position="364"/>
        <end position="432"/>
    </location>
</feature>
<dbReference type="AlphaFoldDB" id="A0A485LUI9"/>
<dbReference type="EC" id="4.3.2.1" evidence="3"/>
<evidence type="ECO:0000313" key="3">
    <source>
        <dbReference type="EMBL" id="VFU11191.1"/>
    </source>
</evidence>
<protein>
    <submittedName>
        <fullName evidence="3">Argininosuccinate lyase</fullName>
        <ecNumber evidence="3">4.3.2.1</ecNumber>
    </submittedName>
</protein>
<dbReference type="InterPro" id="IPR020557">
    <property type="entry name" value="Fumarate_lyase_CS"/>
</dbReference>
<keyword evidence="3" id="KW-0456">Lyase</keyword>
<dbReference type="InterPro" id="IPR024083">
    <property type="entry name" value="Fumarase/histidase_N"/>
</dbReference>
<dbReference type="InterPro" id="IPR009049">
    <property type="entry name" value="Argininosuccinate_lyase"/>
</dbReference>
<dbReference type="FunFam" id="1.10.275.10:FF:000002">
    <property type="entry name" value="Argininosuccinate lyase"/>
    <property type="match status" value="1"/>
</dbReference>
<dbReference type="NCBIfam" id="TIGR00838">
    <property type="entry name" value="argH"/>
    <property type="match status" value="1"/>
</dbReference>
<dbReference type="Gene3D" id="1.10.275.10">
    <property type="entry name" value="Fumarase/aspartase (N-terminal domain)"/>
    <property type="match status" value="1"/>
</dbReference>
<dbReference type="Gene3D" id="1.20.200.10">
    <property type="entry name" value="Fumarase/aspartase (Central domain)"/>
    <property type="match status" value="1"/>
</dbReference>
<dbReference type="InterPro" id="IPR029419">
    <property type="entry name" value="Arg_succ_lyase_C"/>
</dbReference>
<dbReference type="SUPFAM" id="SSF48557">
    <property type="entry name" value="L-aspartase-like"/>
    <property type="match status" value="1"/>
</dbReference>
<name>A0A485LUI9_9ZZZZ</name>
<feature type="domain" description="Fumarate lyase N-terminal" evidence="1">
    <location>
        <begin position="7"/>
        <end position="301"/>
    </location>
</feature>
<organism evidence="3">
    <name type="scientific">anaerobic digester metagenome</name>
    <dbReference type="NCBI Taxonomy" id="1263854"/>
    <lineage>
        <taxon>unclassified sequences</taxon>
        <taxon>metagenomes</taxon>
        <taxon>ecological metagenomes</taxon>
    </lineage>
</organism>
<dbReference type="Pfam" id="PF14698">
    <property type="entry name" value="ASL_C2"/>
    <property type="match status" value="1"/>
</dbReference>
<dbReference type="Gene3D" id="1.10.40.30">
    <property type="entry name" value="Fumarase/aspartase (C-terminal domain)"/>
    <property type="match status" value="1"/>
</dbReference>
<evidence type="ECO:0000259" key="2">
    <source>
        <dbReference type="Pfam" id="PF14698"/>
    </source>
</evidence>
<gene>
    <name evidence="3" type="primary">argH</name>
    <name evidence="3" type="ORF">SCFA_10004</name>
</gene>
<dbReference type="GO" id="GO:0042450">
    <property type="term" value="P:L-arginine biosynthetic process via ornithine"/>
    <property type="evidence" value="ECO:0007669"/>
    <property type="project" value="InterPro"/>
</dbReference>
<proteinExistence type="inferred from homology"/>
<dbReference type="PRINTS" id="PR00149">
    <property type="entry name" value="FUMRATELYASE"/>
</dbReference>
<dbReference type="FunFam" id="1.10.40.30:FF:000001">
    <property type="entry name" value="Argininosuccinate lyase"/>
    <property type="match status" value="1"/>
</dbReference>
<evidence type="ECO:0000259" key="1">
    <source>
        <dbReference type="Pfam" id="PF00206"/>
    </source>
</evidence>
<dbReference type="PROSITE" id="PS00163">
    <property type="entry name" value="FUMARATE_LYASES"/>
    <property type="match status" value="1"/>
</dbReference>
<dbReference type="Pfam" id="PF00206">
    <property type="entry name" value="Lyase_1"/>
    <property type="match status" value="1"/>
</dbReference>
<dbReference type="InterPro" id="IPR008948">
    <property type="entry name" value="L-Aspartase-like"/>
</dbReference>
<dbReference type="GO" id="GO:0005829">
    <property type="term" value="C:cytosol"/>
    <property type="evidence" value="ECO:0007669"/>
    <property type="project" value="TreeGrafter"/>
</dbReference>
<dbReference type="HAMAP" id="MF_00006">
    <property type="entry name" value="Arg_succ_lyase"/>
    <property type="match status" value="1"/>
</dbReference>
<dbReference type="EMBL" id="CAADRN010000001">
    <property type="protein sequence ID" value="VFU11191.1"/>
    <property type="molecule type" value="Genomic_DNA"/>
</dbReference>
<dbReference type="CDD" id="cd01359">
    <property type="entry name" value="Argininosuccinate_lyase"/>
    <property type="match status" value="1"/>
</dbReference>
<reference evidence="3" key="1">
    <citation type="submission" date="2019-03" db="EMBL/GenBank/DDBJ databases">
        <authorList>
            <person name="Hao L."/>
        </authorList>
    </citation>
    <scope>NUCLEOTIDE SEQUENCE</scope>
</reference>
<dbReference type="InterPro" id="IPR000362">
    <property type="entry name" value="Fumarate_lyase_fam"/>
</dbReference>
<accession>A0A485LUI9</accession>
<dbReference type="PANTHER" id="PTHR43814:SF1">
    <property type="entry name" value="ARGININOSUCCINATE LYASE"/>
    <property type="match status" value="1"/>
</dbReference>
<dbReference type="InterPro" id="IPR022761">
    <property type="entry name" value="Fumarate_lyase_N"/>
</dbReference>
<dbReference type="PRINTS" id="PR00145">
    <property type="entry name" value="ARGSUCLYASE"/>
</dbReference>
<dbReference type="GO" id="GO:0004056">
    <property type="term" value="F:argininosuccinate lyase activity"/>
    <property type="evidence" value="ECO:0007669"/>
    <property type="project" value="UniProtKB-EC"/>
</dbReference>
<dbReference type="PANTHER" id="PTHR43814">
    <property type="entry name" value="ARGININOSUCCINATE LYASE"/>
    <property type="match status" value="1"/>
</dbReference>